<dbReference type="EMBL" id="JAJSOF020000021">
    <property type="protein sequence ID" value="KAJ4437247.1"/>
    <property type="molecule type" value="Genomic_DNA"/>
</dbReference>
<sequence length="67" mass="7466">MEGLCEGGNEPTVKIGSVFSHARIGHLDLEMRGSTASIFTLPERAFPLSRFRTLQIGFLEWRCVVIS</sequence>
<evidence type="ECO:0008006" key="3">
    <source>
        <dbReference type="Google" id="ProtNLM"/>
    </source>
</evidence>
<dbReference type="Proteomes" id="UP001148838">
    <property type="component" value="Unassembled WGS sequence"/>
</dbReference>
<organism evidence="1 2">
    <name type="scientific">Periplaneta americana</name>
    <name type="common">American cockroach</name>
    <name type="synonym">Blatta americana</name>
    <dbReference type="NCBI Taxonomy" id="6978"/>
    <lineage>
        <taxon>Eukaryota</taxon>
        <taxon>Metazoa</taxon>
        <taxon>Ecdysozoa</taxon>
        <taxon>Arthropoda</taxon>
        <taxon>Hexapoda</taxon>
        <taxon>Insecta</taxon>
        <taxon>Pterygota</taxon>
        <taxon>Neoptera</taxon>
        <taxon>Polyneoptera</taxon>
        <taxon>Dictyoptera</taxon>
        <taxon>Blattodea</taxon>
        <taxon>Blattoidea</taxon>
        <taxon>Blattidae</taxon>
        <taxon>Blattinae</taxon>
        <taxon>Periplaneta</taxon>
    </lineage>
</organism>
<evidence type="ECO:0000313" key="2">
    <source>
        <dbReference type="Proteomes" id="UP001148838"/>
    </source>
</evidence>
<protein>
    <recommendedName>
        <fullName evidence="3">Per a allergen</fullName>
    </recommendedName>
</protein>
<comment type="caution">
    <text evidence="1">The sequence shown here is derived from an EMBL/GenBank/DDBJ whole genome shotgun (WGS) entry which is preliminary data.</text>
</comment>
<gene>
    <name evidence="1" type="ORF">ANN_17382</name>
</gene>
<evidence type="ECO:0000313" key="1">
    <source>
        <dbReference type="EMBL" id="KAJ4437247.1"/>
    </source>
</evidence>
<name>A0ABQ8SSS6_PERAM</name>
<keyword evidence="2" id="KW-1185">Reference proteome</keyword>
<proteinExistence type="predicted"/>
<accession>A0ABQ8SSS6</accession>
<reference evidence="1 2" key="1">
    <citation type="journal article" date="2022" name="Allergy">
        <title>Genome assembly and annotation of Periplaneta americana reveal a comprehensive cockroach allergen profile.</title>
        <authorList>
            <person name="Wang L."/>
            <person name="Xiong Q."/>
            <person name="Saelim N."/>
            <person name="Wang L."/>
            <person name="Nong W."/>
            <person name="Wan A.T."/>
            <person name="Shi M."/>
            <person name="Liu X."/>
            <person name="Cao Q."/>
            <person name="Hui J.H.L."/>
            <person name="Sookrung N."/>
            <person name="Leung T.F."/>
            <person name="Tungtrongchitr A."/>
            <person name="Tsui S.K.W."/>
        </authorList>
    </citation>
    <scope>NUCLEOTIDE SEQUENCE [LARGE SCALE GENOMIC DNA]</scope>
    <source>
        <strain evidence="1">PWHHKU_190912</strain>
    </source>
</reference>